<keyword evidence="2" id="KW-1185">Reference proteome</keyword>
<evidence type="ECO:0000313" key="1">
    <source>
        <dbReference type="EMBL" id="KAH7932699.1"/>
    </source>
</evidence>
<dbReference type="EMBL" id="CM023478">
    <property type="protein sequence ID" value="KAH7932699.1"/>
    <property type="molecule type" value="Genomic_DNA"/>
</dbReference>
<reference evidence="1" key="1">
    <citation type="submission" date="2020-05" db="EMBL/GenBank/DDBJ databases">
        <title>Large-scale comparative analyses of tick genomes elucidate their genetic diversity and vector capacities.</title>
        <authorList>
            <person name="Jia N."/>
            <person name="Wang J."/>
            <person name="Shi W."/>
            <person name="Du L."/>
            <person name="Sun Y."/>
            <person name="Zhan W."/>
            <person name="Jiang J."/>
            <person name="Wang Q."/>
            <person name="Zhang B."/>
            <person name="Ji P."/>
            <person name="Sakyi L.B."/>
            <person name="Cui X."/>
            <person name="Yuan T."/>
            <person name="Jiang B."/>
            <person name="Yang W."/>
            <person name="Lam T.T.-Y."/>
            <person name="Chang Q."/>
            <person name="Ding S."/>
            <person name="Wang X."/>
            <person name="Zhu J."/>
            <person name="Ruan X."/>
            <person name="Zhao L."/>
            <person name="Wei J."/>
            <person name="Que T."/>
            <person name="Du C."/>
            <person name="Cheng J."/>
            <person name="Dai P."/>
            <person name="Han X."/>
            <person name="Huang E."/>
            <person name="Gao Y."/>
            <person name="Liu J."/>
            <person name="Shao H."/>
            <person name="Ye R."/>
            <person name="Li L."/>
            <person name="Wei W."/>
            <person name="Wang X."/>
            <person name="Wang C."/>
            <person name="Yang T."/>
            <person name="Huo Q."/>
            <person name="Li W."/>
            <person name="Guo W."/>
            <person name="Chen H."/>
            <person name="Zhou L."/>
            <person name="Ni X."/>
            <person name="Tian J."/>
            <person name="Zhou Y."/>
            <person name="Sheng Y."/>
            <person name="Liu T."/>
            <person name="Pan Y."/>
            <person name="Xia L."/>
            <person name="Li J."/>
            <person name="Zhao F."/>
            <person name="Cao W."/>
        </authorList>
    </citation>
    <scope>NUCLEOTIDE SEQUENCE</scope>
    <source>
        <strain evidence="1">Dsil-2018</strain>
    </source>
</reference>
<name>A0ACB8BZS3_DERSI</name>
<sequence length="369" mass="41250">MASHLDAEVLFLEFSREWMSSDPTKTARFCLALVQKCLTDSWPHLIAKLMDASESVSALKAINQELRQASHDSDALFTWLPTAMRTAIGKKIDMVTLEVVSENAEVDRLAATIDAEDEDYVRLMAYIEARSVEFIDLYLKVMAYGHQKRARSPPTLTQLYVSRFERRQELAYSPALQSIVVPTVYQLAPYLYATGVPSHFNYATVGALLSAHIAEIVAPPALPARQRGPTLHLIDPGPRDGTAGRNYNASVLCLQRLHSLLGLQRHAFGSGEVQRRAMYLQALSLRLAYEGLLKSFGPEAVTTEFRTLWPEAQKTFFIRFCLLSCDADQTPNPLSPRAGCLLPLHNMPEFAVVFNCTSRENLVFDNCPL</sequence>
<proteinExistence type="predicted"/>
<protein>
    <submittedName>
        <fullName evidence="1">Uncharacterized protein</fullName>
    </submittedName>
</protein>
<organism evidence="1 2">
    <name type="scientific">Dermacentor silvarum</name>
    <name type="common">Tick</name>
    <dbReference type="NCBI Taxonomy" id="543639"/>
    <lineage>
        <taxon>Eukaryota</taxon>
        <taxon>Metazoa</taxon>
        <taxon>Ecdysozoa</taxon>
        <taxon>Arthropoda</taxon>
        <taxon>Chelicerata</taxon>
        <taxon>Arachnida</taxon>
        <taxon>Acari</taxon>
        <taxon>Parasitiformes</taxon>
        <taxon>Ixodida</taxon>
        <taxon>Ixodoidea</taxon>
        <taxon>Ixodidae</taxon>
        <taxon>Rhipicephalinae</taxon>
        <taxon>Dermacentor</taxon>
    </lineage>
</organism>
<comment type="caution">
    <text evidence="1">The sequence shown here is derived from an EMBL/GenBank/DDBJ whole genome shotgun (WGS) entry which is preliminary data.</text>
</comment>
<accession>A0ACB8BZS3</accession>
<evidence type="ECO:0000313" key="2">
    <source>
        <dbReference type="Proteomes" id="UP000821865"/>
    </source>
</evidence>
<dbReference type="Proteomes" id="UP000821865">
    <property type="component" value="Chromosome 9"/>
</dbReference>
<gene>
    <name evidence="1" type="ORF">HPB49_001286</name>
</gene>